<organism evidence="1 2">
    <name type="scientific">Neolewinella agarilytica</name>
    <dbReference type="NCBI Taxonomy" id="478744"/>
    <lineage>
        <taxon>Bacteria</taxon>
        <taxon>Pseudomonadati</taxon>
        <taxon>Bacteroidota</taxon>
        <taxon>Saprospiria</taxon>
        <taxon>Saprospirales</taxon>
        <taxon>Lewinellaceae</taxon>
        <taxon>Neolewinella</taxon>
    </lineage>
</organism>
<dbReference type="Proteomes" id="UP000199021">
    <property type="component" value="Unassembled WGS sequence"/>
</dbReference>
<evidence type="ECO:0000313" key="2">
    <source>
        <dbReference type="Proteomes" id="UP000199021"/>
    </source>
</evidence>
<dbReference type="Gene3D" id="2.40.160.10">
    <property type="entry name" value="Porin"/>
    <property type="match status" value="1"/>
</dbReference>
<dbReference type="InParanoid" id="A0A1H9JSX8"/>
<dbReference type="AlphaFoldDB" id="A0A1H9JSX8"/>
<protein>
    <recommendedName>
        <fullName evidence="3">Phosphate-selective porin O and P</fullName>
    </recommendedName>
</protein>
<dbReference type="InterPro" id="IPR023614">
    <property type="entry name" value="Porin_dom_sf"/>
</dbReference>
<accession>A0A1H9JSX8</accession>
<proteinExistence type="predicted"/>
<evidence type="ECO:0008006" key="3">
    <source>
        <dbReference type="Google" id="ProtNLM"/>
    </source>
</evidence>
<reference evidence="2" key="1">
    <citation type="submission" date="2016-10" db="EMBL/GenBank/DDBJ databases">
        <authorList>
            <person name="Varghese N."/>
            <person name="Submissions S."/>
        </authorList>
    </citation>
    <scope>NUCLEOTIDE SEQUENCE [LARGE SCALE GENOMIC DNA]</scope>
    <source>
        <strain evidence="2">DSM 24740</strain>
    </source>
</reference>
<gene>
    <name evidence="1" type="ORF">SAMN05444359_11849</name>
</gene>
<sequence>MITSAPLRVSPSPLRSSFSPIHNLLSLPTPYFAAMKQDLIRPFLLFFLFSGLSVLTAQTEKDSPTSFKNWEIKPILGVQLWSTYTMGHQDYVPESDTYVDASDRLNFLVRRMRFGSTAKIGDRLFLKFLGAADWIGEDQRSGPPGGVNNGAFPNAQIWDIFAQYKLSPKSEALYVIGGYLRPPVGRESMSGALGTSSMEKGFNQWYMRQHLTGTGPGGAGGVYLGGLSSLSEKIHVDYRAGVFNPQNNGITGGRTSSSLLVSRLNFMFGDPEKETWTYGLPAANSFGKRRTVALALNLANEGPTGAAPEGTSLLGVDGLINLGHFHLEGEYHRMIRKSSEPDLESATWMIRTGVNIDVSPAGADVPRYLEPSLMFYGFDGTTDIEDYPAVLATNYFGGRETIINAGVNYHLVPGKVRIGLHYTAISGDRGDLPADGQLSHYFSQPGVGGIQRGDYAGFELILNY</sequence>
<evidence type="ECO:0000313" key="1">
    <source>
        <dbReference type="EMBL" id="SEQ89695.1"/>
    </source>
</evidence>
<keyword evidence="2" id="KW-1185">Reference proteome</keyword>
<name>A0A1H9JSX8_9BACT</name>
<dbReference type="EMBL" id="FOFB01000018">
    <property type="protein sequence ID" value="SEQ89695.1"/>
    <property type="molecule type" value="Genomic_DNA"/>
</dbReference>